<dbReference type="Proteomes" id="UP000015354">
    <property type="component" value="Unassembled WGS sequence"/>
</dbReference>
<feature type="region of interest" description="Disordered" evidence="1">
    <location>
        <begin position="1"/>
        <end position="23"/>
    </location>
</feature>
<protein>
    <submittedName>
        <fullName evidence="2">Uncharacterized protein</fullName>
    </submittedName>
</protein>
<evidence type="ECO:0000256" key="1">
    <source>
        <dbReference type="SAM" id="MobiDB-lite"/>
    </source>
</evidence>
<feature type="compositionally biased region" description="Basic residues" evidence="1">
    <location>
        <begin position="142"/>
        <end position="158"/>
    </location>
</feature>
<proteinExistence type="predicted"/>
<gene>
    <name evidence="2" type="ORF">STCU_05092</name>
</gene>
<comment type="caution">
    <text evidence="2">The sequence shown here is derived from an EMBL/GenBank/DDBJ whole genome shotgun (WGS) entry which is preliminary data.</text>
</comment>
<feature type="region of interest" description="Disordered" evidence="1">
    <location>
        <begin position="46"/>
        <end position="275"/>
    </location>
</feature>
<feature type="compositionally biased region" description="Polar residues" evidence="1">
    <location>
        <begin position="1"/>
        <end position="22"/>
    </location>
</feature>
<dbReference type="AlphaFoldDB" id="S9UHT8"/>
<evidence type="ECO:0000313" key="3">
    <source>
        <dbReference type="Proteomes" id="UP000015354"/>
    </source>
</evidence>
<feature type="compositionally biased region" description="Basic residues" evidence="1">
    <location>
        <begin position="46"/>
        <end position="63"/>
    </location>
</feature>
<dbReference type="EMBL" id="ATMH01005092">
    <property type="protein sequence ID" value="EPY28488.1"/>
    <property type="molecule type" value="Genomic_DNA"/>
</dbReference>
<feature type="compositionally biased region" description="Basic residues" evidence="1">
    <location>
        <begin position="94"/>
        <end position="103"/>
    </location>
</feature>
<accession>S9UHT8</accession>
<evidence type="ECO:0000313" key="2">
    <source>
        <dbReference type="EMBL" id="EPY28488.1"/>
    </source>
</evidence>
<sequence>MRPSAPSTRAWSSTGRASSRGTWWTRCGSPRRSGCGRWTTPTRCCAARRRRRRSGSAKRRRWRTSTAWTTSGSPAWTTSRAAAGGATSAGCTTRRGRRARCRRSAAWATGSASSAAPSTATSAAAAPTACRRSRSTSGSARCPRRTRCSPRPMRRPLRRCATSSGTTPAWPRTRSNTGSCASRAPRPRSTWRSAGPRTGFAFCEGRLPPRSKHAARPSGTTPTPTCPPPRKCPRTTTTAVRRGGESGCAWRPRCPPARRPPPPRPFLRKQSSSAVSAIRLRRTSSAIWVRSSTVSGAPTAVK</sequence>
<feature type="compositionally biased region" description="Low complexity" evidence="1">
    <location>
        <begin position="104"/>
        <end position="130"/>
    </location>
</feature>
<name>S9UHT8_9TRYP</name>
<keyword evidence="3" id="KW-1185">Reference proteome</keyword>
<organism evidence="2 3">
    <name type="scientific">Strigomonas culicis</name>
    <dbReference type="NCBI Taxonomy" id="28005"/>
    <lineage>
        <taxon>Eukaryota</taxon>
        <taxon>Discoba</taxon>
        <taxon>Euglenozoa</taxon>
        <taxon>Kinetoplastea</taxon>
        <taxon>Metakinetoplastina</taxon>
        <taxon>Trypanosomatida</taxon>
        <taxon>Trypanosomatidae</taxon>
        <taxon>Strigomonadinae</taxon>
        <taxon>Strigomonas</taxon>
    </lineage>
</organism>
<feature type="compositionally biased region" description="Low complexity" evidence="1">
    <location>
        <begin position="64"/>
        <end position="93"/>
    </location>
</feature>
<feature type="compositionally biased region" description="Pro residues" evidence="1">
    <location>
        <begin position="253"/>
        <end position="265"/>
    </location>
</feature>
<feature type="compositionally biased region" description="Polar residues" evidence="1">
    <location>
        <begin position="161"/>
        <end position="180"/>
    </location>
</feature>
<reference evidence="2 3" key="1">
    <citation type="journal article" date="2013" name="PLoS ONE">
        <title>Predicting the Proteins of Angomonas deanei, Strigomonas culicis and Their Respective Endosymbionts Reveals New Aspects of the Trypanosomatidae Family.</title>
        <authorList>
            <person name="Motta M.C."/>
            <person name="Martins A.C."/>
            <person name="de Souza S.S."/>
            <person name="Catta-Preta C.M."/>
            <person name="Silva R."/>
            <person name="Klein C.C."/>
            <person name="de Almeida L.G."/>
            <person name="de Lima Cunha O."/>
            <person name="Ciapina L.P."/>
            <person name="Brocchi M."/>
            <person name="Colabardini A.C."/>
            <person name="de Araujo Lima B."/>
            <person name="Machado C.R."/>
            <person name="de Almeida Soares C.M."/>
            <person name="Probst C.M."/>
            <person name="de Menezes C.B."/>
            <person name="Thompson C.E."/>
            <person name="Bartholomeu D.C."/>
            <person name="Gradia D.F."/>
            <person name="Pavoni D.P."/>
            <person name="Grisard E.C."/>
            <person name="Fantinatti-Garboggini F."/>
            <person name="Marchini F.K."/>
            <person name="Rodrigues-Luiz G.F."/>
            <person name="Wagner G."/>
            <person name="Goldman G.H."/>
            <person name="Fietto J.L."/>
            <person name="Elias M.C."/>
            <person name="Goldman M.H."/>
            <person name="Sagot M.F."/>
            <person name="Pereira M."/>
            <person name="Stoco P.H."/>
            <person name="de Mendonca-Neto R.P."/>
            <person name="Teixeira S.M."/>
            <person name="Maciel T.E."/>
            <person name="de Oliveira Mendes T.A."/>
            <person name="Urmenyi T.P."/>
            <person name="de Souza W."/>
            <person name="Schenkman S."/>
            <person name="de Vasconcelos A.T."/>
        </authorList>
    </citation>
    <scope>NUCLEOTIDE SEQUENCE [LARGE SCALE GENOMIC DNA]</scope>
</reference>